<proteinExistence type="predicted"/>
<sequence>MVTKTVIVLCTIISTICARPQGTNNDPRLPYITRYDFDSDHRGNFIYNVDTSDGTHVDQVGEILKPDTPEEENTVYGHYSYVGPDGVTYIVEYIAGKNGFQVAGDHIPMSAGVARVGQLGIPSAALASLAGGGLG</sequence>
<dbReference type="PANTHER" id="PTHR10380:SF173">
    <property type="entry name" value="CUTICULAR PROTEIN 47EF, ISOFORM C-RELATED"/>
    <property type="match status" value="1"/>
</dbReference>
<keyword evidence="3" id="KW-0732">Signal</keyword>
<dbReference type="Pfam" id="PF00379">
    <property type="entry name" value="Chitin_bind_4"/>
    <property type="match status" value="1"/>
</dbReference>
<evidence type="ECO:0000313" key="5">
    <source>
        <dbReference type="Proteomes" id="UP001153737"/>
    </source>
</evidence>
<dbReference type="Proteomes" id="UP001153737">
    <property type="component" value="Chromosome 10"/>
</dbReference>
<organism evidence="4 5">
    <name type="scientific">Phaedon cochleariae</name>
    <name type="common">Mustard beetle</name>
    <dbReference type="NCBI Taxonomy" id="80249"/>
    <lineage>
        <taxon>Eukaryota</taxon>
        <taxon>Metazoa</taxon>
        <taxon>Ecdysozoa</taxon>
        <taxon>Arthropoda</taxon>
        <taxon>Hexapoda</taxon>
        <taxon>Insecta</taxon>
        <taxon>Pterygota</taxon>
        <taxon>Neoptera</taxon>
        <taxon>Endopterygota</taxon>
        <taxon>Coleoptera</taxon>
        <taxon>Polyphaga</taxon>
        <taxon>Cucujiformia</taxon>
        <taxon>Chrysomeloidea</taxon>
        <taxon>Chrysomelidae</taxon>
        <taxon>Chrysomelinae</taxon>
        <taxon>Chrysomelini</taxon>
        <taxon>Phaedon</taxon>
    </lineage>
</organism>
<protein>
    <submittedName>
        <fullName evidence="4">Uncharacterized protein</fullName>
    </submittedName>
</protein>
<gene>
    <name evidence="4" type="ORF">PHAECO_LOCUS2116</name>
</gene>
<dbReference type="PROSITE" id="PS51155">
    <property type="entry name" value="CHIT_BIND_RR_2"/>
    <property type="match status" value="1"/>
</dbReference>
<evidence type="ECO:0000256" key="2">
    <source>
        <dbReference type="PROSITE-ProRule" id="PRU00497"/>
    </source>
</evidence>
<evidence type="ECO:0000256" key="1">
    <source>
        <dbReference type="ARBA" id="ARBA00022460"/>
    </source>
</evidence>
<dbReference type="InterPro" id="IPR000618">
    <property type="entry name" value="Insect_cuticle"/>
</dbReference>
<reference evidence="4" key="1">
    <citation type="submission" date="2022-01" db="EMBL/GenBank/DDBJ databases">
        <authorList>
            <person name="King R."/>
        </authorList>
    </citation>
    <scope>NUCLEOTIDE SEQUENCE</scope>
</reference>
<reference evidence="4" key="2">
    <citation type="submission" date="2022-10" db="EMBL/GenBank/DDBJ databases">
        <authorList>
            <consortium name="ENA_rothamsted_submissions"/>
            <consortium name="culmorum"/>
            <person name="King R."/>
        </authorList>
    </citation>
    <scope>NUCLEOTIDE SEQUENCE</scope>
</reference>
<keyword evidence="1 2" id="KW-0193">Cuticle</keyword>
<name>A0A9P0D9U8_PHACE</name>
<dbReference type="InterPro" id="IPR031311">
    <property type="entry name" value="CHIT_BIND_RR_consensus"/>
</dbReference>
<dbReference type="OrthoDB" id="10064970at2759"/>
<dbReference type="InterPro" id="IPR050468">
    <property type="entry name" value="Cuticle_Struct_Prot"/>
</dbReference>
<keyword evidence="5" id="KW-1185">Reference proteome</keyword>
<dbReference type="PANTHER" id="PTHR10380">
    <property type="entry name" value="CUTICLE PROTEIN"/>
    <property type="match status" value="1"/>
</dbReference>
<evidence type="ECO:0000313" key="4">
    <source>
        <dbReference type="EMBL" id="CAH1117688.1"/>
    </source>
</evidence>
<dbReference type="GO" id="GO:0008010">
    <property type="term" value="F:structural constituent of chitin-based larval cuticle"/>
    <property type="evidence" value="ECO:0007669"/>
    <property type="project" value="TreeGrafter"/>
</dbReference>
<accession>A0A9P0D9U8</accession>
<dbReference type="PRINTS" id="PR00947">
    <property type="entry name" value="CUTICLE"/>
</dbReference>
<feature type="signal peptide" evidence="3">
    <location>
        <begin position="1"/>
        <end position="18"/>
    </location>
</feature>
<evidence type="ECO:0000256" key="3">
    <source>
        <dbReference type="SAM" id="SignalP"/>
    </source>
</evidence>
<dbReference type="GO" id="GO:0062129">
    <property type="term" value="C:chitin-based extracellular matrix"/>
    <property type="evidence" value="ECO:0007669"/>
    <property type="project" value="TreeGrafter"/>
</dbReference>
<dbReference type="PROSITE" id="PS00233">
    <property type="entry name" value="CHIT_BIND_RR_1"/>
    <property type="match status" value="1"/>
</dbReference>
<dbReference type="EMBL" id="OU896716">
    <property type="protein sequence ID" value="CAH1117688.1"/>
    <property type="molecule type" value="Genomic_DNA"/>
</dbReference>
<dbReference type="AlphaFoldDB" id="A0A9P0D9U8"/>
<feature type="chain" id="PRO_5040392951" evidence="3">
    <location>
        <begin position="19"/>
        <end position="135"/>
    </location>
</feature>